<evidence type="ECO:0000256" key="3">
    <source>
        <dbReference type="ARBA" id="ARBA00022692"/>
    </source>
</evidence>
<keyword evidence="13" id="KW-1185">Reference proteome</keyword>
<dbReference type="PANTHER" id="PTHR45695:SF9">
    <property type="entry name" value="LEUCOKININ RECEPTOR"/>
    <property type="match status" value="1"/>
</dbReference>
<keyword evidence="6 10" id="KW-0472">Membrane</keyword>
<dbReference type="EMBL" id="NCKV01000951">
    <property type="protein sequence ID" value="RWS29360.1"/>
    <property type="molecule type" value="Genomic_DNA"/>
</dbReference>
<dbReference type="Proteomes" id="UP000288716">
    <property type="component" value="Unassembled WGS sequence"/>
</dbReference>
<reference evidence="12 13" key="1">
    <citation type="journal article" date="2018" name="Gigascience">
        <title>Genomes of trombidid mites reveal novel predicted allergens and laterally-transferred genes associated with secondary metabolism.</title>
        <authorList>
            <person name="Dong X."/>
            <person name="Chaisiri K."/>
            <person name="Xia D."/>
            <person name="Armstrong S.D."/>
            <person name="Fang Y."/>
            <person name="Donnelly M.J."/>
            <person name="Kadowaki T."/>
            <person name="McGarry J.W."/>
            <person name="Darby A.C."/>
            <person name="Makepeace B.L."/>
        </authorList>
    </citation>
    <scope>NUCLEOTIDE SEQUENCE [LARGE SCALE GENOMIC DNA]</scope>
    <source>
        <strain evidence="12">UoL-UT</strain>
    </source>
</reference>
<sequence length="319" mass="36031">MGTSDTSTWKQLNSVEKATAITTVISTRSANTTADEYDYDLWEALETYNYADLIPTAIVYGITLITGIIGNGLIVYSVSHFRRMRTLSNVFLASLALADLLLIIFCVPVKFGQLFSYTWEFGEFCCKFVHYMQNVSAICSVLTLTTMSIERYYAIIHPVKSRYMCTMSQTRKIIAFIWITSLVAATPVLFVQVHMEVGSRHKGYWCVRAWNQKTLWRLYECYMLLLILIIPSVVMAYTYKCICLQLRGVIVQRASMFCGNDNFTGNIELKEANGISERDTAITVNGDANNSSKRALHQLCTAKADEDSNTVKQVSNLFA</sequence>
<dbReference type="GO" id="GO:0004930">
    <property type="term" value="F:G protein-coupled receptor activity"/>
    <property type="evidence" value="ECO:0007669"/>
    <property type="project" value="UniProtKB-KW"/>
</dbReference>
<proteinExistence type="inferred from homology"/>
<comment type="similarity">
    <text evidence="2 9">Belongs to the G-protein coupled receptor 1 family.</text>
</comment>
<evidence type="ECO:0000256" key="8">
    <source>
        <dbReference type="ARBA" id="ARBA00023224"/>
    </source>
</evidence>
<name>A0A443SP97_9ACAR</name>
<feature type="transmembrane region" description="Helical" evidence="10">
    <location>
        <begin position="90"/>
        <end position="111"/>
    </location>
</feature>
<evidence type="ECO:0000313" key="13">
    <source>
        <dbReference type="Proteomes" id="UP000288716"/>
    </source>
</evidence>
<dbReference type="SUPFAM" id="SSF81321">
    <property type="entry name" value="Family A G protein-coupled receptor-like"/>
    <property type="match status" value="1"/>
</dbReference>
<comment type="subcellular location">
    <subcellularLocation>
        <location evidence="1">Membrane</location>
        <topology evidence="1">Multi-pass membrane protein</topology>
    </subcellularLocation>
</comment>
<feature type="transmembrane region" description="Helical" evidence="10">
    <location>
        <begin position="57"/>
        <end position="78"/>
    </location>
</feature>
<dbReference type="Gene3D" id="1.20.1070.10">
    <property type="entry name" value="Rhodopsin 7-helix transmembrane proteins"/>
    <property type="match status" value="1"/>
</dbReference>
<dbReference type="PROSITE" id="PS00237">
    <property type="entry name" value="G_PROTEIN_RECEP_F1_1"/>
    <property type="match status" value="1"/>
</dbReference>
<evidence type="ECO:0000256" key="1">
    <source>
        <dbReference type="ARBA" id="ARBA00004141"/>
    </source>
</evidence>
<feature type="domain" description="G-protein coupled receptors family 1 profile" evidence="11">
    <location>
        <begin position="70"/>
        <end position="319"/>
    </location>
</feature>
<keyword evidence="8 9" id="KW-0807">Transducer</keyword>
<dbReference type="InterPro" id="IPR017452">
    <property type="entry name" value="GPCR_Rhodpsn_7TM"/>
</dbReference>
<keyword evidence="4 10" id="KW-1133">Transmembrane helix</keyword>
<comment type="caution">
    <text evidence="12">The sequence shown here is derived from an EMBL/GenBank/DDBJ whole genome shotgun (WGS) entry which is preliminary data.</text>
</comment>
<protein>
    <submittedName>
        <fullName evidence="12">Gastrin/cholecystokinin type B receptor-like protein</fullName>
    </submittedName>
</protein>
<dbReference type="OrthoDB" id="2132067at2759"/>
<dbReference type="PANTHER" id="PTHR45695">
    <property type="entry name" value="LEUCOKININ RECEPTOR-RELATED"/>
    <property type="match status" value="1"/>
</dbReference>
<organism evidence="12 13">
    <name type="scientific">Leptotrombidium deliense</name>
    <dbReference type="NCBI Taxonomy" id="299467"/>
    <lineage>
        <taxon>Eukaryota</taxon>
        <taxon>Metazoa</taxon>
        <taxon>Ecdysozoa</taxon>
        <taxon>Arthropoda</taxon>
        <taxon>Chelicerata</taxon>
        <taxon>Arachnida</taxon>
        <taxon>Acari</taxon>
        <taxon>Acariformes</taxon>
        <taxon>Trombidiformes</taxon>
        <taxon>Prostigmata</taxon>
        <taxon>Anystina</taxon>
        <taxon>Parasitengona</taxon>
        <taxon>Trombiculoidea</taxon>
        <taxon>Trombiculidae</taxon>
        <taxon>Leptotrombidium</taxon>
    </lineage>
</organism>
<evidence type="ECO:0000256" key="4">
    <source>
        <dbReference type="ARBA" id="ARBA00022989"/>
    </source>
</evidence>
<dbReference type="STRING" id="299467.A0A443SP97"/>
<feature type="transmembrane region" description="Helical" evidence="10">
    <location>
        <begin position="173"/>
        <end position="195"/>
    </location>
</feature>
<evidence type="ECO:0000313" key="12">
    <source>
        <dbReference type="EMBL" id="RWS29360.1"/>
    </source>
</evidence>
<dbReference type="AlphaFoldDB" id="A0A443SP97"/>
<dbReference type="PROSITE" id="PS50262">
    <property type="entry name" value="G_PROTEIN_RECEP_F1_2"/>
    <property type="match status" value="1"/>
</dbReference>
<feature type="transmembrane region" description="Helical" evidence="10">
    <location>
        <begin position="215"/>
        <end position="237"/>
    </location>
</feature>
<evidence type="ECO:0000256" key="2">
    <source>
        <dbReference type="ARBA" id="ARBA00010663"/>
    </source>
</evidence>
<evidence type="ECO:0000256" key="7">
    <source>
        <dbReference type="ARBA" id="ARBA00023170"/>
    </source>
</evidence>
<dbReference type="PRINTS" id="PR00237">
    <property type="entry name" value="GPCRRHODOPSN"/>
</dbReference>
<dbReference type="Pfam" id="PF00001">
    <property type="entry name" value="7tm_1"/>
    <property type="match status" value="1"/>
</dbReference>
<dbReference type="InterPro" id="IPR000276">
    <property type="entry name" value="GPCR_Rhodpsn"/>
</dbReference>
<keyword evidence="7 9" id="KW-0675">Receptor</keyword>
<evidence type="ECO:0000259" key="11">
    <source>
        <dbReference type="PROSITE" id="PS50262"/>
    </source>
</evidence>
<keyword evidence="5 9" id="KW-0297">G-protein coupled receptor</keyword>
<feature type="transmembrane region" description="Helical" evidence="10">
    <location>
        <begin position="131"/>
        <end position="153"/>
    </location>
</feature>
<keyword evidence="3 9" id="KW-0812">Transmembrane</keyword>
<evidence type="ECO:0000256" key="10">
    <source>
        <dbReference type="SAM" id="Phobius"/>
    </source>
</evidence>
<gene>
    <name evidence="12" type="ORF">B4U80_07055</name>
</gene>
<accession>A0A443SP97</accession>
<evidence type="ECO:0000256" key="5">
    <source>
        <dbReference type="ARBA" id="ARBA00023040"/>
    </source>
</evidence>
<dbReference type="GO" id="GO:0005886">
    <property type="term" value="C:plasma membrane"/>
    <property type="evidence" value="ECO:0007669"/>
    <property type="project" value="TreeGrafter"/>
</dbReference>
<evidence type="ECO:0000256" key="9">
    <source>
        <dbReference type="RuleBase" id="RU000688"/>
    </source>
</evidence>
<evidence type="ECO:0000256" key="6">
    <source>
        <dbReference type="ARBA" id="ARBA00023136"/>
    </source>
</evidence>
<dbReference type="VEuPathDB" id="VectorBase:LDEU002680"/>